<organism evidence="1 2">
    <name type="scientific">Geodermatophilus aquaeductus</name>
    <dbReference type="NCBI Taxonomy" id="1564161"/>
    <lineage>
        <taxon>Bacteria</taxon>
        <taxon>Bacillati</taxon>
        <taxon>Actinomycetota</taxon>
        <taxon>Actinomycetes</taxon>
        <taxon>Geodermatophilales</taxon>
        <taxon>Geodermatophilaceae</taxon>
        <taxon>Geodermatophilus</taxon>
    </lineage>
</organism>
<dbReference type="RefSeq" id="WP_221888380.1">
    <property type="nucleotide sequence ID" value="NZ_FXTJ01000016.1"/>
</dbReference>
<gene>
    <name evidence="1" type="ORF">SAMN06273567_11616</name>
</gene>
<protein>
    <recommendedName>
        <fullName evidence="3">Camelysin metallo-endopeptidase</fullName>
    </recommendedName>
</protein>
<sequence>MTRTVRRPGRRATLAAAVLAPVLGLAASVGLVWQSSSSAFSATTDNGPDSWAAGTVTLTDNDAGTALFTVTRMAPGATGTRCIAVTSTGTVPSSVKLYGTGLTTTNALSSYLTLTVTQGTGAAADCSDFTTLPTGAAVYSGTLAGFTAATYAAGYGTWNPTGAASETRAYRFTYAFSASAPNSTQGGSAQVGFTWEAQSV</sequence>
<evidence type="ECO:0000313" key="2">
    <source>
        <dbReference type="Proteomes" id="UP000317484"/>
    </source>
</evidence>
<dbReference type="EMBL" id="FXTJ01000016">
    <property type="protein sequence ID" value="SMO99310.1"/>
    <property type="molecule type" value="Genomic_DNA"/>
</dbReference>
<dbReference type="Proteomes" id="UP000317484">
    <property type="component" value="Unassembled WGS sequence"/>
</dbReference>
<accession>A0A521FUR8</accession>
<reference evidence="1 2" key="1">
    <citation type="submission" date="2017-05" db="EMBL/GenBank/DDBJ databases">
        <authorList>
            <person name="Varghese N."/>
            <person name="Submissions S."/>
        </authorList>
    </citation>
    <scope>NUCLEOTIDE SEQUENCE [LARGE SCALE GENOMIC DNA]</scope>
    <source>
        <strain evidence="1 2">DSM 46834</strain>
    </source>
</reference>
<dbReference type="AlphaFoldDB" id="A0A521FUR8"/>
<name>A0A521FUR8_9ACTN</name>
<evidence type="ECO:0000313" key="1">
    <source>
        <dbReference type="EMBL" id="SMO99310.1"/>
    </source>
</evidence>
<evidence type="ECO:0008006" key="3">
    <source>
        <dbReference type="Google" id="ProtNLM"/>
    </source>
</evidence>
<keyword evidence="2" id="KW-1185">Reference proteome</keyword>
<proteinExistence type="predicted"/>